<dbReference type="FunFam" id="1.10.8.430:FF:000003">
    <property type="entry name" value="Probable disease resistance protein At5g66910"/>
    <property type="match status" value="1"/>
</dbReference>
<dbReference type="PRINTS" id="PR00364">
    <property type="entry name" value="DISEASERSIST"/>
</dbReference>
<comment type="caution">
    <text evidence="8">The sequence shown here is derived from an EMBL/GenBank/DDBJ whole genome shotgun (WGS) entry which is preliminary data.</text>
</comment>
<dbReference type="FunCoup" id="A0A200QY03">
    <property type="interactions" value="173"/>
</dbReference>
<dbReference type="OMA" id="WWDRISR"/>
<dbReference type="FunFam" id="1.10.10.10:FF:000322">
    <property type="entry name" value="Probable disease resistance protein At1g63360"/>
    <property type="match status" value="1"/>
</dbReference>
<proteinExistence type="predicted"/>
<evidence type="ECO:0000256" key="2">
    <source>
        <dbReference type="ARBA" id="ARBA00022741"/>
    </source>
</evidence>
<evidence type="ECO:0000259" key="5">
    <source>
        <dbReference type="Pfam" id="PF18052"/>
    </source>
</evidence>
<name>A0A200QY03_MACCD</name>
<dbReference type="InterPro" id="IPR038005">
    <property type="entry name" value="RX-like_CC"/>
</dbReference>
<dbReference type="Gene3D" id="1.10.8.430">
    <property type="entry name" value="Helical domain of apoptotic protease-activating factors"/>
    <property type="match status" value="1"/>
</dbReference>
<dbReference type="Pfam" id="PF23598">
    <property type="entry name" value="LRR_14"/>
    <property type="match status" value="1"/>
</dbReference>
<dbReference type="Pfam" id="PF18052">
    <property type="entry name" value="Rx_N"/>
    <property type="match status" value="1"/>
</dbReference>
<dbReference type="Gene3D" id="1.10.10.10">
    <property type="entry name" value="Winged helix-like DNA-binding domain superfamily/Winged helix DNA-binding domain"/>
    <property type="match status" value="1"/>
</dbReference>
<dbReference type="InterPro" id="IPR055414">
    <property type="entry name" value="LRR_R13L4/SHOC2-like"/>
</dbReference>
<feature type="domain" description="Disease resistance protein winged helix" evidence="6">
    <location>
        <begin position="428"/>
        <end position="500"/>
    </location>
</feature>
<dbReference type="InterPro" id="IPR042197">
    <property type="entry name" value="Apaf_helical"/>
</dbReference>
<dbReference type="Gene3D" id="3.80.10.10">
    <property type="entry name" value="Ribonuclease Inhibitor"/>
    <property type="match status" value="1"/>
</dbReference>
<dbReference type="GO" id="GO:0043531">
    <property type="term" value="F:ADP binding"/>
    <property type="evidence" value="ECO:0007669"/>
    <property type="project" value="InterPro"/>
</dbReference>
<dbReference type="InterPro" id="IPR002182">
    <property type="entry name" value="NB-ARC"/>
</dbReference>
<dbReference type="InterPro" id="IPR044974">
    <property type="entry name" value="Disease_R_plants"/>
</dbReference>
<evidence type="ECO:0000313" key="9">
    <source>
        <dbReference type="Proteomes" id="UP000195402"/>
    </source>
</evidence>
<dbReference type="Pfam" id="PF00931">
    <property type="entry name" value="NB-ARC"/>
    <property type="match status" value="1"/>
</dbReference>
<dbReference type="Proteomes" id="UP000195402">
    <property type="component" value="Unassembled WGS sequence"/>
</dbReference>
<dbReference type="Gene3D" id="1.20.5.4130">
    <property type="match status" value="1"/>
</dbReference>
<feature type="domain" description="Disease resistance N-terminal" evidence="5">
    <location>
        <begin position="5"/>
        <end position="92"/>
    </location>
</feature>
<accession>A0A200QY03</accession>
<feature type="domain" description="NB-ARC" evidence="4">
    <location>
        <begin position="171"/>
        <end position="339"/>
    </location>
</feature>
<gene>
    <name evidence="8" type="ORF">BVC80_1555g15</name>
</gene>
<dbReference type="InterPro" id="IPR041118">
    <property type="entry name" value="Rx_N"/>
</dbReference>
<feature type="domain" description="Disease resistance R13L4/SHOC-2-like LRR" evidence="7">
    <location>
        <begin position="601"/>
        <end position="789"/>
    </location>
</feature>
<dbReference type="SUPFAM" id="SSF52540">
    <property type="entry name" value="P-loop containing nucleoside triphosphate hydrolases"/>
    <property type="match status" value="1"/>
</dbReference>
<organism evidence="8 9">
    <name type="scientific">Macleaya cordata</name>
    <name type="common">Five-seeded plume-poppy</name>
    <name type="synonym">Bocconia cordata</name>
    <dbReference type="NCBI Taxonomy" id="56857"/>
    <lineage>
        <taxon>Eukaryota</taxon>
        <taxon>Viridiplantae</taxon>
        <taxon>Streptophyta</taxon>
        <taxon>Embryophyta</taxon>
        <taxon>Tracheophyta</taxon>
        <taxon>Spermatophyta</taxon>
        <taxon>Magnoliopsida</taxon>
        <taxon>Ranunculales</taxon>
        <taxon>Papaveraceae</taxon>
        <taxon>Papaveroideae</taxon>
        <taxon>Macleaya</taxon>
    </lineage>
</organism>
<dbReference type="Gene3D" id="3.40.50.300">
    <property type="entry name" value="P-loop containing nucleotide triphosphate hydrolases"/>
    <property type="match status" value="1"/>
</dbReference>
<evidence type="ECO:0000259" key="6">
    <source>
        <dbReference type="Pfam" id="PF23559"/>
    </source>
</evidence>
<dbReference type="SUPFAM" id="SSF52047">
    <property type="entry name" value="RNI-like"/>
    <property type="match status" value="1"/>
</dbReference>
<keyword evidence="3" id="KW-0611">Plant defense</keyword>
<dbReference type="PANTHER" id="PTHR23155:SF759">
    <property type="entry name" value="AAA+ ATPASE DOMAIN-CONTAINING PROTEIN"/>
    <property type="match status" value="1"/>
</dbReference>
<sequence>MTEAVVGFLVEQLLASLKEEANVILGFQSQFEKMRKNLTPMKSFLIDLQHLKTRNNNDYEIVKSSLATLRDLIYDADDILLDCQLQADYQREASTIPCIFSPRELLFRYRIGKRLKEINMQISEMENILKTYCAPFLLIQKISQDESNSINTRWTTHIFNQSEIVGLTENTRQIKRWILQKNEDLQRVGIVGMGGLGKTTLAQKIFNDKEVRVRFDDRIWVSVSQPVNIVNIMKSMLQQLGQDDNGTEGTLLENVKKTLTNKTYLIVMDDVWNTENGWWTNLFNALRKEGKYNNSSIIITTRNEEVARNMGVREGRIHRPKLLNKEDSWSLFCNVAFSAAKGVCRDPKLENVGKKIVENCDGLPLVIKAIGGLLSTKTQSISKWEKIHDDFRDKLAENVNDSSIIASLQLSYDALPARLKQCILCFSIYPEDFLIKTEQLVHWWVGEGFVQANERKTATELAFDCLSELFNRCLVEVVEPRGYDGRVYECRMHDMVRELIIRMAKEEAFCSFDDGNRQKFDPDSRHLGFTHKEMSRQPLQTNSKLRAFLMFLSLPFSFSPYTSGLAKVNSLRMLDISQEMLAEAVREGVYIEDLLGWIRSQKRLASLKLWGIVGLKELPHWIRELRNLQHLLLRYCDDLEKLSPYITTLQKLIVLDLRWCRRLEYLPKGLEKLFNLEELSGFKLVSPGTDGCRLGDLKSLPKLRVLRLETGRDIIAKDELEVLSQFHLQVLNIDSEGAHDMTMVQLDELSPPQSLQELTLSGYERDVLPYWVNPFSLPHLQYLGIGLSRINIGPNFWGSEEIQWKIEGLSLTYLPFFQVEWKTVEKMMPSIKHVVVNECPLLQSFPYDETIQGDRIWRKKDEEDEERKYEIKDSP</sequence>
<protein>
    <submittedName>
        <fullName evidence="8">Disease resistance protein</fullName>
    </submittedName>
</protein>
<dbReference type="OrthoDB" id="2973320at2759"/>
<dbReference type="Pfam" id="PF23559">
    <property type="entry name" value="WHD_DRP"/>
    <property type="match status" value="1"/>
</dbReference>
<dbReference type="FunFam" id="3.40.50.300:FF:001091">
    <property type="entry name" value="Probable disease resistance protein At1g61300"/>
    <property type="match status" value="1"/>
</dbReference>
<dbReference type="InterPro" id="IPR036388">
    <property type="entry name" value="WH-like_DNA-bd_sf"/>
</dbReference>
<dbReference type="CDD" id="cd14798">
    <property type="entry name" value="RX-CC_like"/>
    <property type="match status" value="1"/>
</dbReference>
<keyword evidence="1" id="KW-0677">Repeat</keyword>
<evidence type="ECO:0000259" key="7">
    <source>
        <dbReference type="Pfam" id="PF23598"/>
    </source>
</evidence>
<keyword evidence="9" id="KW-1185">Reference proteome</keyword>
<evidence type="ECO:0000313" key="8">
    <source>
        <dbReference type="EMBL" id="OVA15367.1"/>
    </source>
</evidence>
<evidence type="ECO:0000256" key="1">
    <source>
        <dbReference type="ARBA" id="ARBA00022737"/>
    </source>
</evidence>
<dbReference type="GO" id="GO:0098542">
    <property type="term" value="P:defense response to other organism"/>
    <property type="evidence" value="ECO:0007669"/>
    <property type="project" value="TreeGrafter"/>
</dbReference>
<dbReference type="InterPro" id="IPR032675">
    <property type="entry name" value="LRR_dom_sf"/>
</dbReference>
<evidence type="ECO:0000259" key="4">
    <source>
        <dbReference type="Pfam" id="PF00931"/>
    </source>
</evidence>
<dbReference type="AlphaFoldDB" id="A0A200QY03"/>
<dbReference type="InParanoid" id="A0A200QY03"/>
<dbReference type="STRING" id="56857.A0A200QY03"/>
<dbReference type="InterPro" id="IPR058922">
    <property type="entry name" value="WHD_DRP"/>
</dbReference>
<dbReference type="InterPro" id="IPR027417">
    <property type="entry name" value="P-loop_NTPase"/>
</dbReference>
<keyword evidence="2" id="KW-0547">Nucleotide-binding</keyword>
<dbReference type="PANTHER" id="PTHR23155">
    <property type="entry name" value="DISEASE RESISTANCE PROTEIN RP"/>
    <property type="match status" value="1"/>
</dbReference>
<reference evidence="8 9" key="1">
    <citation type="journal article" date="2017" name="Mol. Plant">
        <title>The Genome of Medicinal Plant Macleaya cordata Provides New Insights into Benzylisoquinoline Alkaloids Metabolism.</title>
        <authorList>
            <person name="Liu X."/>
            <person name="Liu Y."/>
            <person name="Huang P."/>
            <person name="Ma Y."/>
            <person name="Qing Z."/>
            <person name="Tang Q."/>
            <person name="Cao H."/>
            <person name="Cheng P."/>
            <person name="Zheng Y."/>
            <person name="Yuan Z."/>
            <person name="Zhou Y."/>
            <person name="Liu J."/>
            <person name="Tang Z."/>
            <person name="Zhuo Y."/>
            <person name="Zhang Y."/>
            <person name="Yu L."/>
            <person name="Huang J."/>
            <person name="Yang P."/>
            <person name="Peng Q."/>
            <person name="Zhang J."/>
            <person name="Jiang W."/>
            <person name="Zhang Z."/>
            <person name="Lin K."/>
            <person name="Ro D.K."/>
            <person name="Chen X."/>
            <person name="Xiong X."/>
            <person name="Shang Y."/>
            <person name="Huang S."/>
            <person name="Zeng J."/>
        </authorList>
    </citation>
    <scope>NUCLEOTIDE SEQUENCE [LARGE SCALE GENOMIC DNA]</scope>
    <source>
        <strain evidence="9">cv. BLH2017</strain>
        <tissue evidence="8">Root</tissue>
    </source>
</reference>
<evidence type="ECO:0000256" key="3">
    <source>
        <dbReference type="ARBA" id="ARBA00022821"/>
    </source>
</evidence>
<dbReference type="EMBL" id="MVGT01000783">
    <property type="protein sequence ID" value="OVA15367.1"/>
    <property type="molecule type" value="Genomic_DNA"/>
</dbReference>